<dbReference type="EMBL" id="BNJK01000002">
    <property type="protein sequence ID" value="GHO97730.1"/>
    <property type="molecule type" value="Genomic_DNA"/>
</dbReference>
<evidence type="ECO:0000313" key="2">
    <source>
        <dbReference type="EMBL" id="GHO97730.1"/>
    </source>
</evidence>
<name>A0A8J3ISI1_9CHLR</name>
<accession>A0A8J3ISI1</accession>
<protein>
    <submittedName>
        <fullName evidence="2">Uncharacterized protein</fullName>
    </submittedName>
</protein>
<evidence type="ECO:0000256" key="1">
    <source>
        <dbReference type="SAM" id="MobiDB-lite"/>
    </source>
</evidence>
<gene>
    <name evidence="2" type="ORF">KSF_077780</name>
</gene>
<comment type="caution">
    <text evidence="2">The sequence shown here is derived from an EMBL/GenBank/DDBJ whole genome shotgun (WGS) entry which is preliminary data.</text>
</comment>
<feature type="region of interest" description="Disordered" evidence="1">
    <location>
        <begin position="1"/>
        <end position="85"/>
    </location>
</feature>
<dbReference type="RefSeq" id="WP_220208511.1">
    <property type="nucleotide sequence ID" value="NZ_BNJK01000002.1"/>
</dbReference>
<keyword evidence="3" id="KW-1185">Reference proteome</keyword>
<sequence>MSPHRIEGNRSASRRGDERSPSPNGNFENDGRRPNTPPEQPQSTFEPLRPNQRRDTPPNHPFDATFLNGELGQNGELRQGTPPNHPFDATFLNGELGQVNGDVTFSHDAQQDVSPGGVAQGQERLTQRRSFDDGILSNIEYYGQVQGRERLVQQWYFDDEGSVERIIVFNNQLPGPPAAHEWIFHAYEEFPNIQLHDNANNTSYDYRTDNHERVYQLHQLVFNGNFEALIRQYYPHILADEQDESNRDQITTQLHSLIRLAVLRQHEQGVFEGLIREHPIFEHLLEYRVYQVDEQLFRITSRNRFGIVLRSHAFRHNGDEVEPGDVS</sequence>
<reference evidence="2" key="1">
    <citation type="submission" date="2020-10" db="EMBL/GenBank/DDBJ databases">
        <title>Taxonomic study of unclassified bacteria belonging to the class Ktedonobacteria.</title>
        <authorList>
            <person name="Yabe S."/>
            <person name="Wang C.M."/>
            <person name="Zheng Y."/>
            <person name="Sakai Y."/>
            <person name="Cavaletti L."/>
            <person name="Monciardini P."/>
            <person name="Donadio S."/>
        </authorList>
    </citation>
    <scope>NUCLEOTIDE SEQUENCE</scope>
    <source>
        <strain evidence="2">ID150040</strain>
    </source>
</reference>
<dbReference type="AlphaFoldDB" id="A0A8J3ISI1"/>
<organism evidence="2 3">
    <name type="scientific">Reticulibacter mediterranei</name>
    <dbReference type="NCBI Taxonomy" id="2778369"/>
    <lineage>
        <taxon>Bacteria</taxon>
        <taxon>Bacillati</taxon>
        <taxon>Chloroflexota</taxon>
        <taxon>Ktedonobacteria</taxon>
        <taxon>Ktedonobacterales</taxon>
        <taxon>Reticulibacteraceae</taxon>
        <taxon>Reticulibacter</taxon>
    </lineage>
</organism>
<dbReference type="Proteomes" id="UP000597444">
    <property type="component" value="Unassembled WGS sequence"/>
</dbReference>
<proteinExistence type="predicted"/>
<feature type="compositionally biased region" description="Basic and acidic residues" evidence="1">
    <location>
        <begin position="1"/>
        <end position="20"/>
    </location>
</feature>
<evidence type="ECO:0000313" key="3">
    <source>
        <dbReference type="Proteomes" id="UP000597444"/>
    </source>
</evidence>